<gene>
    <name evidence="5" type="ORF">SAMN05444171_5911</name>
</gene>
<feature type="domain" description="Peptidase M20 dimerisation" evidence="4">
    <location>
        <begin position="216"/>
        <end position="314"/>
    </location>
</feature>
<keyword evidence="3" id="KW-0862">Zinc</keyword>
<dbReference type="RefSeq" id="WP_074826538.1">
    <property type="nucleotide sequence ID" value="NZ_FNTI01000001.1"/>
</dbReference>
<name>A0A1H5F866_9BRAD</name>
<dbReference type="Gene3D" id="3.40.630.10">
    <property type="entry name" value="Zn peptidases"/>
    <property type="match status" value="1"/>
</dbReference>
<dbReference type="CDD" id="cd03884">
    <property type="entry name" value="M20_bAS"/>
    <property type="match status" value="1"/>
</dbReference>
<dbReference type="InterPro" id="IPR036264">
    <property type="entry name" value="Bact_exopeptidase_dim_dom"/>
</dbReference>
<dbReference type="NCBIfam" id="NF006771">
    <property type="entry name" value="PRK09290.1-5"/>
    <property type="match status" value="1"/>
</dbReference>
<evidence type="ECO:0000259" key="4">
    <source>
        <dbReference type="Pfam" id="PF07687"/>
    </source>
</evidence>
<accession>A0A1H5F866</accession>
<dbReference type="GO" id="GO:0046872">
    <property type="term" value="F:metal ion binding"/>
    <property type="evidence" value="ECO:0007669"/>
    <property type="project" value="UniProtKB-KW"/>
</dbReference>
<feature type="binding site" evidence="3">
    <location>
        <position position="87"/>
    </location>
    <ligand>
        <name>Zn(2+)</name>
        <dbReference type="ChEBI" id="CHEBI:29105"/>
        <label>1</label>
    </ligand>
</feature>
<evidence type="ECO:0000313" key="5">
    <source>
        <dbReference type="EMBL" id="SED99592.1"/>
    </source>
</evidence>
<dbReference type="Gene3D" id="3.30.70.360">
    <property type="match status" value="1"/>
</dbReference>
<feature type="binding site" evidence="3">
    <location>
        <position position="98"/>
    </location>
    <ligand>
        <name>Zn(2+)</name>
        <dbReference type="ChEBI" id="CHEBI:29105"/>
        <label>1</label>
    </ligand>
</feature>
<organism evidence="5 6">
    <name type="scientific">Bradyrhizobium lablabi</name>
    <dbReference type="NCBI Taxonomy" id="722472"/>
    <lineage>
        <taxon>Bacteria</taxon>
        <taxon>Pseudomonadati</taxon>
        <taxon>Pseudomonadota</taxon>
        <taxon>Alphaproteobacteria</taxon>
        <taxon>Hyphomicrobiales</taxon>
        <taxon>Nitrobacteraceae</taxon>
        <taxon>Bradyrhizobium</taxon>
    </lineage>
</organism>
<comment type="similarity">
    <text evidence="1">Belongs to the peptidase M20 family.</text>
</comment>
<feature type="binding site" evidence="3">
    <location>
        <position position="98"/>
    </location>
    <ligand>
        <name>Zn(2+)</name>
        <dbReference type="ChEBI" id="CHEBI:29105"/>
        <label>2</label>
    </ligand>
</feature>
<dbReference type="AlphaFoldDB" id="A0A1H5F866"/>
<dbReference type="InterPro" id="IPR011650">
    <property type="entry name" value="Peptidase_M20_dimer"/>
</dbReference>
<dbReference type="OrthoDB" id="9808195at2"/>
<dbReference type="InterPro" id="IPR010158">
    <property type="entry name" value="Amidase_Cbmase"/>
</dbReference>
<dbReference type="GO" id="GO:0016813">
    <property type="term" value="F:hydrolase activity, acting on carbon-nitrogen (but not peptide) bonds, in linear amidines"/>
    <property type="evidence" value="ECO:0007669"/>
    <property type="project" value="InterPro"/>
</dbReference>
<dbReference type="SUPFAM" id="SSF53187">
    <property type="entry name" value="Zn-dependent exopeptidases"/>
    <property type="match status" value="1"/>
</dbReference>
<feature type="binding site" evidence="3">
    <location>
        <position position="194"/>
    </location>
    <ligand>
        <name>Zn(2+)</name>
        <dbReference type="ChEBI" id="CHEBI:29105"/>
        <label>1</label>
    </ligand>
</feature>
<dbReference type="PANTHER" id="PTHR32494:SF5">
    <property type="entry name" value="ALLANTOATE AMIDOHYDROLASE"/>
    <property type="match status" value="1"/>
</dbReference>
<evidence type="ECO:0000256" key="1">
    <source>
        <dbReference type="ARBA" id="ARBA00006153"/>
    </source>
</evidence>
<proteinExistence type="inferred from homology"/>
<keyword evidence="2 5" id="KW-0378">Hydrolase</keyword>
<dbReference type="SUPFAM" id="SSF55031">
    <property type="entry name" value="Bacterial exopeptidase dimerisation domain"/>
    <property type="match status" value="1"/>
</dbReference>
<evidence type="ECO:0000256" key="3">
    <source>
        <dbReference type="PIRSR" id="PIRSR001235-1"/>
    </source>
</evidence>
<dbReference type="PANTHER" id="PTHR32494">
    <property type="entry name" value="ALLANTOATE DEIMINASE-RELATED"/>
    <property type="match status" value="1"/>
</dbReference>
<dbReference type="EMBL" id="FNTI01000001">
    <property type="protein sequence ID" value="SED99592.1"/>
    <property type="molecule type" value="Genomic_DNA"/>
</dbReference>
<reference evidence="5 6" key="1">
    <citation type="submission" date="2016-10" db="EMBL/GenBank/DDBJ databases">
        <authorList>
            <person name="de Groot N.N."/>
        </authorList>
    </citation>
    <scope>NUCLEOTIDE SEQUENCE [LARGE SCALE GENOMIC DNA]</scope>
    <source>
        <strain evidence="5 6">GAS522</strain>
    </source>
</reference>
<dbReference type="PIRSF" id="PIRSF001235">
    <property type="entry name" value="Amidase_carbamoylase"/>
    <property type="match status" value="1"/>
</dbReference>
<sequence length="416" mass="44197">MTKIASNLQIDSARLWGTIHETAKFGATPKGGVRRLTLGPEDKQVRDWFRKACEAAGLEVHVDTLGSMFGLRKGRDMSKAPVGLGSHLDTQPTGGKYDGVLGTLAALEVVRTLNDAGIETETPICICNWTNEEGSRFAPAMMASAAYVGDFTTDDILSRKDIDGVTVGEALDSIGYRGENPVGRQKFSGFVELHIEQGPILEAENKTIGVVDSGQGVLWYDGKITGFESHAGSTPMPLRRDALATLSEIVLAMEAAAKKHGPKAVGTIGEAVIANPSRNVIPGEIAFTVDCRSADAGIMDTLDKDLRAAIAEISARRKVDVKLDLVWRKPPTHFDPKLVDAVEGAAKMLGYSHRRITSGAGHDACNLNTKIPAAMVFVPCKDGISHNELEDATQADCAAGANVLMHTVLALAGVAS</sequence>
<dbReference type="NCBIfam" id="TIGR01879">
    <property type="entry name" value="hydantase"/>
    <property type="match status" value="1"/>
</dbReference>
<dbReference type="Proteomes" id="UP000183208">
    <property type="component" value="Unassembled WGS sequence"/>
</dbReference>
<dbReference type="NCBIfam" id="NF006769">
    <property type="entry name" value="PRK09290.1-3"/>
    <property type="match status" value="1"/>
</dbReference>
<protein>
    <submittedName>
        <fullName evidence="5">N-carbamoyl-L-amino-acid hydrolase</fullName>
    </submittedName>
</protein>
<dbReference type="InterPro" id="IPR002933">
    <property type="entry name" value="Peptidase_M20"/>
</dbReference>
<dbReference type="Pfam" id="PF07687">
    <property type="entry name" value="M20_dimer"/>
    <property type="match status" value="1"/>
</dbReference>
<feature type="binding site" evidence="3">
    <location>
        <position position="386"/>
    </location>
    <ligand>
        <name>Zn(2+)</name>
        <dbReference type="ChEBI" id="CHEBI:29105"/>
        <label>2</label>
    </ligand>
</feature>
<comment type="cofactor">
    <cofactor evidence="3">
        <name>Zn(2+)</name>
        <dbReference type="ChEBI" id="CHEBI:29105"/>
    </cofactor>
    <text evidence="3">Binds 2 Zn(2+) ions per subunit.</text>
</comment>
<dbReference type="Pfam" id="PF01546">
    <property type="entry name" value="Peptidase_M20"/>
    <property type="match status" value="1"/>
</dbReference>
<feature type="binding site" evidence="3">
    <location>
        <position position="133"/>
    </location>
    <ligand>
        <name>Zn(2+)</name>
        <dbReference type="ChEBI" id="CHEBI:29105"/>
        <label>2</label>
    </ligand>
</feature>
<evidence type="ECO:0000256" key="2">
    <source>
        <dbReference type="ARBA" id="ARBA00022801"/>
    </source>
</evidence>
<evidence type="ECO:0000313" key="6">
    <source>
        <dbReference type="Proteomes" id="UP000183208"/>
    </source>
</evidence>
<keyword evidence="3" id="KW-0479">Metal-binding</keyword>